<dbReference type="GO" id="GO:0043015">
    <property type="term" value="F:gamma-tubulin binding"/>
    <property type="evidence" value="ECO:0007669"/>
    <property type="project" value="InterPro"/>
</dbReference>
<dbReference type="PANTHER" id="PTHR19302">
    <property type="entry name" value="GAMMA TUBULIN COMPLEX PROTEIN"/>
    <property type="match status" value="1"/>
</dbReference>
<dbReference type="InterPro" id="IPR041470">
    <property type="entry name" value="GCP_N"/>
</dbReference>
<dbReference type="PANTHER" id="PTHR19302:SF33">
    <property type="entry name" value="GAMMA-TUBULIN COMPLEX COMPONENT 5"/>
    <property type="match status" value="1"/>
</dbReference>
<evidence type="ECO:0000256" key="5">
    <source>
        <dbReference type="SAM" id="MobiDB-lite"/>
    </source>
</evidence>
<evidence type="ECO:0000256" key="4">
    <source>
        <dbReference type="ARBA" id="ARBA00023212"/>
    </source>
</evidence>
<keyword evidence="2" id="KW-0963">Cytoplasm</keyword>
<feature type="domain" description="Gamma tubulin complex component protein N-terminal" evidence="6">
    <location>
        <begin position="582"/>
        <end position="727"/>
    </location>
</feature>
<sequence length="1727" mass="190365">MIVSPSVMSMPLAVSRLGDDHSSHSLAGLLVDLSNSVEFQNIYEPFSDVKSMGLCGSGGFLSTAPQFASSMGKQCGYPKQIHRKRRRGVLNVYFDSIRKSPAPQPALVREHTRRLFLNAKENIGRETQTHAAMLELLCSLIVPSAVSNIKSDNLNGNNADLSETEQILYIILRTGVVTAPTWQRPPVVSRCWLAASIIATLERSSILQRAMCWSRDPDPVVAAASGAHRTCSGLMAFEPFTFRSATSPLSCCTGDVAKCRGLGTSAACGGCLESRNAGSAEVAQSCWGTSESEEVRRLFTRKRPHGAIQVSEVEPSPCGVLSGEPGVCGLPTRVGAAVYGLAGLAVPRFSLFEEVYPPSSPVCALLFIALHRGIVGLQDPYMLLKLQSNSTYSPILQQNSAVSPFKLQSRSSGTPLKNETAFPLAITIDSRFVNTSTSRRRVFERARIQSVELDKGECAERLAVVDARCSRGVVAMLQWGCHSGTLFLRLRQLCDVSEKPEWRAALGQYGKSAIVSLRRLLFLFQRSVSVLSDRPGGPHGVSFKELLTAQQRLRPIAEDIIALSDVFRVHSGDSWDAVATLKELSSATLLSSLYSHFEKRITNRLGCGPCTGAGSCIVRPCAVTELRDVVGDVFISVLRPLHGMIETWLSTGELRDPYDEFFIVPSYGTTSSDFIVDNSEQRLPSFISLAAAQEILSAGVSFRALRAASRQVTQCVQREQKRLHNQEDVNAAVTPADMADICCMLQTFIVSLSGRQSISTLRSAPRVDLLIDSGMVSYWQTFYETCNRTFLPFTEATSKKLVHGPDAISYTKSTVVVVPRRGADSALWNDSSGQPFDTDLEDVTDTHVANLSTLSRQKALWREAMAMEMLRVPQTANENVGAPKKCTALCSMYESGVLRSGAQRRLQQWRAQRLSLNLWRAAAISRAVEDLKEAHERLVDAPVTCCEAIHGEDGVVIPEKTAGDNRCGIDVNYVQPLGEVHSHTADVDVATWNQCDVAHKSNATSLSESALAVCASSSLILKPLQNGRIQTPVDLLARGEFVLTASSHAPSQSTRRTSVSSLCSVSIVEVEVEEPASSANAKEMYVVADINDDEYLLRRAGPHVTDTVAAEELLNKFTLQEAKIRDYDVSSAVYQRKCKEVAQKMLQPFSGDHSEVSPEPTGTIGHLWWTDPTTDNGDFTGFRSQLESVSASGVPSLSEAVSRHTAPTEILTITEHQAKIMLRCPHYYLALGRCASSYLTHKALQVMLLGPFGTLHRLTRQLLDVCLMQNGRVADRLTSLWGELTREAIEENHFNALATLAVLNGAFVHEWESCTPYGKDTLQVAVTILPMERTAFPEEQEDGVAFFQKGTAFRKRAHMPPMTDAHVDNGVSPANDRVTVSMEAAPLPDNPFDFISQLCVSYTDPCEGFWLLPKDAIATYSDLFSTLLFWKSVSQLLARVWCIGMKSGITEVFFFSNVSRSILNAISQHMWFLISGYARQYRQSLHFDTGVPPYTNLEAFTGDHGAFLQRCRFAAMLTPGFARARQQIYGMVRQLEEVEQLLLATVWKQPKTVMSLVTQLAPVDAKGKEGKNKKGRGREMSTHSTTIVNRRVQSRSQTTASRKRESATTLVQGQSTVRGRKRKKRKVQHENGLQGTAVVRVVRNVDWRRKVRDTVWRRLRSLAGLTEIFIENLTLVRDCCVNDEAADTFNEKEGRSRDCTESLSRDAALTSLIRVLELMHSSIKDRL</sequence>
<evidence type="ECO:0000259" key="6">
    <source>
        <dbReference type="Pfam" id="PF17681"/>
    </source>
</evidence>
<proteinExistence type="predicted"/>
<dbReference type="GO" id="GO:0000278">
    <property type="term" value="P:mitotic cell cycle"/>
    <property type="evidence" value="ECO:0007669"/>
    <property type="project" value="TreeGrafter"/>
</dbReference>
<name>G0U6X3_TRYVY</name>
<keyword evidence="4" id="KW-0206">Cytoskeleton</keyword>
<keyword evidence="3" id="KW-0493">Microtubule</keyword>
<evidence type="ECO:0000313" key="7">
    <source>
        <dbReference type="EMBL" id="CCC51629.1"/>
    </source>
</evidence>
<feature type="region of interest" description="Disordered" evidence="5">
    <location>
        <begin position="1590"/>
        <end position="1630"/>
    </location>
</feature>
<dbReference type="InterPro" id="IPR007259">
    <property type="entry name" value="GCP"/>
</dbReference>
<dbReference type="GO" id="GO:0051225">
    <property type="term" value="P:spindle assembly"/>
    <property type="evidence" value="ECO:0007669"/>
    <property type="project" value="TreeGrafter"/>
</dbReference>
<feature type="compositionally biased region" description="Basic residues" evidence="5">
    <location>
        <begin position="1618"/>
        <end position="1627"/>
    </location>
</feature>
<dbReference type="VEuPathDB" id="TriTrypDB:TvY486_1006760"/>
<dbReference type="GO" id="GO:0000930">
    <property type="term" value="C:gamma-tubulin complex"/>
    <property type="evidence" value="ECO:0007669"/>
    <property type="project" value="TreeGrafter"/>
</dbReference>
<evidence type="ECO:0000256" key="2">
    <source>
        <dbReference type="ARBA" id="ARBA00022490"/>
    </source>
</evidence>
<evidence type="ECO:0000256" key="1">
    <source>
        <dbReference type="ARBA" id="ARBA00004245"/>
    </source>
</evidence>
<dbReference type="GO" id="GO:0007020">
    <property type="term" value="P:microtubule nucleation"/>
    <property type="evidence" value="ECO:0007669"/>
    <property type="project" value="InterPro"/>
</dbReference>
<dbReference type="OMA" id="MYVVADI"/>
<feature type="compositionally biased region" description="Polar residues" evidence="5">
    <location>
        <begin position="1607"/>
        <end position="1617"/>
    </location>
</feature>
<dbReference type="Pfam" id="PF17681">
    <property type="entry name" value="GCP_N_terminal"/>
    <property type="match status" value="1"/>
</dbReference>
<dbReference type="GO" id="GO:0005874">
    <property type="term" value="C:microtubule"/>
    <property type="evidence" value="ECO:0007669"/>
    <property type="project" value="UniProtKB-KW"/>
</dbReference>
<evidence type="ECO:0000256" key="3">
    <source>
        <dbReference type="ARBA" id="ARBA00022701"/>
    </source>
</evidence>
<accession>G0U6X3</accession>
<dbReference type="GO" id="GO:0051011">
    <property type="term" value="F:microtubule minus-end binding"/>
    <property type="evidence" value="ECO:0007669"/>
    <property type="project" value="TreeGrafter"/>
</dbReference>
<dbReference type="GO" id="GO:0031122">
    <property type="term" value="P:cytoplasmic microtubule organization"/>
    <property type="evidence" value="ECO:0007669"/>
    <property type="project" value="TreeGrafter"/>
</dbReference>
<reference evidence="7" key="1">
    <citation type="journal article" date="2012" name="Proc. Natl. Acad. Sci. U.S.A.">
        <title>Antigenic diversity is generated by distinct evolutionary mechanisms in African trypanosome species.</title>
        <authorList>
            <person name="Jackson A.P."/>
            <person name="Berry A."/>
            <person name="Aslett M."/>
            <person name="Allison H.C."/>
            <person name="Burton P."/>
            <person name="Vavrova-Anderson J."/>
            <person name="Brown R."/>
            <person name="Browne H."/>
            <person name="Corton N."/>
            <person name="Hauser H."/>
            <person name="Gamble J."/>
            <person name="Gilderthorp R."/>
            <person name="Marcello L."/>
            <person name="McQuillan J."/>
            <person name="Otto T.D."/>
            <person name="Quail M.A."/>
            <person name="Sanders M.J."/>
            <person name="van Tonder A."/>
            <person name="Ginger M.L."/>
            <person name="Field M.C."/>
            <person name="Barry J.D."/>
            <person name="Hertz-Fowler C."/>
            <person name="Berriman M."/>
        </authorList>
    </citation>
    <scope>NUCLEOTIDE SEQUENCE</scope>
    <source>
        <strain evidence="7">Y486</strain>
    </source>
</reference>
<dbReference type="GO" id="GO:0051321">
    <property type="term" value="P:meiotic cell cycle"/>
    <property type="evidence" value="ECO:0007669"/>
    <property type="project" value="TreeGrafter"/>
</dbReference>
<organism evidence="7">
    <name type="scientific">Trypanosoma vivax (strain Y486)</name>
    <dbReference type="NCBI Taxonomy" id="1055687"/>
    <lineage>
        <taxon>Eukaryota</taxon>
        <taxon>Discoba</taxon>
        <taxon>Euglenozoa</taxon>
        <taxon>Kinetoplastea</taxon>
        <taxon>Metakinetoplastina</taxon>
        <taxon>Trypanosomatida</taxon>
        <taxon>Trypanosomatidae</taxon>
        <taxon>Trypanosoma</taxon>
        <taxon>Duttonella</taxon>
    </lineage>
</organism>
<gene>
    <name evidence="7" type="ORF">TVY486_1006760</name>
</gene>
<comment type="subcellular location">
    <subcellularLocation>
        <location evidence="1">Cytoplasm</location>
        <location evidence="1">Cytoskeleton</location>
    </subcellularLocation>
</comment>
<dbReference type="EMBL" id="HE573026">
    <property type="protein sequence ID" value="CCC51629.1"/>
    <property type="molecule type" value="Genomic_DNA"/>
</dbReference>
<dbReference type="GO" id="GO:0000922">
    <property type="term" value="C:spindle pole"/>
    <property type="evidence" value="ECO:0007669"/>
    <property type="project" value="InterPro"/>
</dbReference>
<protein>
    <recommendedName>
        <fullName evidence="6">Gamma tubulin complex component protein N-terminal domain-containing protein</fullName>
    </recommendedName>
</protein>